<evidence type="ECO:0000256" key="1">
    <source>
        <dbReference type="SAM" id="SignalP"/>
    </source>
</evidence>
<proteinExistence type="predicted"/>
<keyword evidence="1" id="KW-0732">Signal</keyword>
<feature type="signal peptide" evidence="1">
    <location>
        <begin position="1"/>
        <end position="20"/>
    </location>
</feature>
<organism evidence="3 4">
    <name type="scientific">SAR86 cluster bacterium SAR86B</name>
    <dbReference type="NCBI Taxonomy" id="1123867"/>
    <lineage>
        <taxon>Bacteria</taxon>
        <taxon>Pseudomonadati</taxon>
        <taxon>Pseudomonadota</taxon>
        <taxon>Gammaproteobacteria</taxon>
        <taxon>SAR86 cluster</taxon>
    </lineage>
</organism>
<evidence type="ECO:0000259" key="2">
    <source>
        <dbReference type="Pfam" id="PF03968"/>
    </source>
</evidence>
<dbReference type="Pfam" id="PF03968">
    <property type="entry name" value="LptD_N"/>
    <property type="match status" value="1"/>
</dbReference>
<dbReference type="AlphaFoldDB" id="J4X251"/>
<gene>
    <name evidence="3" type="ORF">NT02SARS_0303</name>
</gene>
<dbReference type="Proteomes" id="UP000010116">
    <property type="component" value="Unassembled WGS sequence"/>
</dbReference>
<evidence type="ECO:0000313" key="4">
    <source>
        <dbReference type="Proteomes" id="UP000010116"/>
    </source>
</evidence>
<sequence length="135" mass="15631">MRFKCINFFLLWMVPFSLSANEINGLSINSEEINLIEEENIISFKKNILIETQTIKMLSQEAVYFTETDIIELNGKPSLISKNKNNYFKGEAEKIIFFNDEKIHLIGKASMVYRNININSKRIVFNSKSGLLTKD</sequence>
<reference evidence="3 4" key="1">
    <citation type="journal article" date="2012" name="ISME J.">
        <title>Genomic insights to SAR86, an abundant and uncultivated marine bacterial lineage.</title>
        <authorList>
            <person name="Dupont C.L."/>
            <person name="Rusch D.B."/>
            <person name="Yooseph S."/>
            <person name="Lombardo M.J."/>
            <person name="Richter R.A."/>
            <person name="Valas R."/>
            <person name="Novotny M."/>
            <person name="Yee-Greenbaum J."/>
            <person name="Selengut J.D."/>
            <person name="Haft D.H."/>
            <person name="Halpern A.L."/>
            <person name="Lasken R.S."/>
            <person name="Nealson K."/>
            <person name="Friedman R."/>
            <person name="Venter J.C."/>
        </authorList>
    </citation>
    <scope>NUCLEOTIDE SEQUENCE [LARGE SCALE GENOMIC DNA]</scope>
</reference>
<accession>J4X251</accession>
<evidence type="ECO:0000313" key="3">
    <source>
        <dbReference type="EMBL" id="EJP73465.1"/>
    </source>
</evidence>
<dbReference type="Gene3D" id="2.60.450.10">
    <property type="entry name" value="Lipopolysaccharide (LPS) transport protein A like domain"/>
    <property type="match status" value="1"/>
</dbReference>
<dbReference type="HOGENOM" id="CLU_1884327_0_0_6"/>
<feature type="domain" description="Organic solvent tolerance-like N-terminal" evidence="2">
    <location>
        <begin position="28"/>
        <end position="130"/>
    </location>
</feature>
<dbReference type="InterPro" id="IPR005653">
    <property type="entry name" value="OstA-like_N"/>
</dbReference>
<protein>
    <recommendedName>
        <fullName evidence="2">Organic solvent tolerance-like N-terminal domain-containing protein</fullName>
    </recommendedName>
</protein>
<name>J4X251_9GAMM</name>
<feature type="chain" id="PRO_5003781936" description="Organic solvent tolerance-like N-terminal domain-containing protein" evidence="1">
    <location>
        <begin position="21"/>
        <end position="135"/>
    </location>
</feature>
<dbReference type="EMBL" id="JH611165">
    <property type="protein sequence ID" value="EJP73465.1"/>
    <property type="molecule type" value="Genomic_DNA"/>
</dbReference>